<proteinExistence type="predicted"/>
<dbReference type="AlphaFoldDB" id="A0A7S4BWH9"/>
<evidence type="ECO:0000313" key="1">
    <source>
        <dbReference type="EMBL" id="CAE0779335.1"/>
    </source>
</evidence>
<accession>A0A7S4BWH9</accession>
<sequence>MPESFTAYQCGGTRGSELARAQFASVCACGMCMYTRRCICVCMRTCVCVRTCICIRACMCAWVREYVRMACAPRLLLRLRVGPAMIKPRCLALKHELRYRRARSKLDRDAHRRVYRRIHLRAAPCQLLRNRLPDEGARDFLR</sequence>
<protein>
    <submittedName>
        <fullName evidence="1">Uncharacterized protein</fullName>
    </submittedName>
</protein>
<name>A0A7S4BWH9_CHRCT</name>
<dbReference type="EMBL" id="HBIZ01049984">
    <property type="protein sequence ID" value="CAE0779335.1"/>
    <property type="molecule type" value="Transcribed_RNA"/>
</dbReference>
<organism evidence="1">
    <name type="scientific">Chrysotila carterae</name>
    <name type="common">Marine alga</name>
    <name type="synonym">Syracosphaera carterae</name>
    <dbReference type="NCBI Taxonomy" id="13221"/>
    <lineage>
        <taxon>Eukaryota</taxon>
        <taxon>Haptista</taxon>
        <taxon>Haptophyta</taxon>
        <taxon>Prymnesiophyceae</taxon>
        <taxon>Isochrysidales</taxon>
        <taxon>Isochrysidaceae</taxon>
        <taxon>Chrysotila</taxon>
    </lineage>
</organism>
<gene>
    <name evidence="1" type="ORF">PCAR00345_LOCUS31974</name>
</gene>
<reference evidence="1" key="1">
    <citation type="submission" date="2021-01" db="EMBL/GenBank/DDBJ databases">
        <authorList>
            <person name="Corre E."/>
            <person name="Pelletier E."/>
            <person name="Niang G."/>
            <person name="Scheremetjew M."/>
            <person name="Finn R."/>
            <person name="Kale V."/>
            <person name="Holt S."/>
            <person name="Cochrane G."/>
            <person name="Meng A."/>
            <person name="Brown T."/>
            <person name="Cohen L."/>
        </authorList>
    </citation>
    <scope>NUCLEOTIDE SEQUENCE</scope>
    <source>
        <strain evidence="1">CCMP645</strain>
    </source>
</reference>